<dbReference type="Proteomes" id="UP001634007">
    <property type="component" value="Unassembled WGS sequence"/>
</dbReference>
<organism evidence="2 3">
    <name type="scientific">Eucalyptus globulus</name>
    <name type="common">Tasmanian blue gum</name>
    <dbReference type="NCBI Taxonomy" id="34317"/>
    <lineage>
        <taxon>Eukaryota</taxon>
        <taxon>Viridiplantae</taxon>
        <taxon>Streptophyta</taxon>
        <taxon>Embryophyta</taxon>
        <taxon>Tracheophyta</taxon>
        <taxon>Spermatophyta</taxon>
        <taxon>Magnoliopsida</taxon>
        <taxon>eudicotyledons</taxon>
        <taxon>Gunneridae</taxon>
        <taxon>Pentapetalae</taxon>
        <taxon>rosids</taxon>
        <taxon>malvids</taxon>
        <taxon>Myrtales</taxon>
        <taxon>Myrtaceae</taxon>
        <taxon>Myrtoideae</taxon>
        <taxon>Eucalypteae</taxon>
        <taxon>Eucalyptus</taxon>
    </lineage>
</organism>
<protein>
    <submittedName>
        <fullName evidence="2">Uncharacterized protein</fullName>
    </submittedName>
</protein>
<feature type="region of interest" description="Disordered" evidence="1">
    <location>
        <begin position="1"/>
        <end position="38"/>
    </location>
</feature>
<keyword evidence="3" id="KW-1185">Reference proteome</keyword>
<gene>
    <name evidence="2" type="ORF">ACJRO7_023356</name>
</gene>
<comment type="caution">
    <text evidence="2">The sequence shown here is derived from an EMBL/GenBank/DDBJ whole genome shotgun (WGS) entry which is preliminary data.</text>
</comment>
<evidence type="ECO:0000256" key="1">
    <source>
        <dbReference type="SAM" id="MobiDB-lite"/>
    </source>
</evidence>
<proteinExistence type="predicted"/>
<reference evidence="2 3" key="1">
    <citation type="submission" date="2024-11" db="EMBL/GenBank/DDBJ databases">
        <title>Chromosome-level genome assembly of Eucalyptus globulus Labill. provides insights into its genome evolution.</title>
        <authorList>
            <person name="Li X."/>
        </authorList>
    </citation>
    <scope>NUCLEOTIDE SEQUENCE [LARGE SCALE GENOMIC DNA]</scope>
    <source>
        <strain evidence="2">CL2024</strain>
        <tissue evidence="2">Fresh tender leaves</tissue>
    </source>
</reference>
<sequence>MSRKRTKRTRPRRKAPMVRGGSPRTLPSDSSEDSSPTMMLQWRQAALEASLSGTTWANAIEKSREKESGTGTSSYTVAQYNFEFEFNNRVNEIRMPFDLEDASSV</sequence>
<name>A0ABD3K2S0_EUCGL</name>
<accession>A0ABD3K2S0</accession>
<feature type="compositionally biased region" description="Basic residues" evidence="1">
    <location>
        <begin position="1"/>
        <end position="16"/>
    </location>
</feature>
<feature type="compositionally biased region" description="Polar residues" evidence="1">
    <location>
        <begin position="25"/>
        <end position="38"/>
    </location>
</feature>
<dbReference type="AlphaFoldDB" id="A0ABD3K2S0"/>
<evidence type="ECO:0000313" key="2">
    <source>
        <dbReference type="EMBL" id="KAL3733993.1"/>
    </source>
</evidence>
<evidence type="ECO:0000313" key="3">
    <source>
        <dbReference type="Proteomes" id="UP001634007"/>
    </source>
</evidence>
<dbReference type="EMBL" id="JBJKBG010000006">
    <property type="protein sequence ID" value="KAL3733993.1"/>
    <property type="molecule type" value="Genomic_DNA"/>
</dbReference>